<dbReference type="Proteomes" id="UP000215914">
    <property type="component" value="Chromosome 7"/>
</dbReference>
<dbReference type="InParanoid" id="A0A251UBS9"/>
<protein>
    <submittedName>
        <fullName evidence="1">Uncharacterized protein</fullName>
    </submittedName>
</protein>
<organism evidence="1 2">
    <name type="scientific">Helianthus annuus</name>
    <name type="common">Common sunflower</name>
    <dbReference type="NCBI Taxonomy" id="4232"/>
    <lineage>
        <taxon>Eukaryota</taxon>
        <taxon>Viridiplantae</taxon>
        <taxon>Streptophyta</taxon>
        <taxon>Embryophyta</taxon>
        <taxon>Tracheophyta</taxon>
        <taxon>Spermatophyta</taxon>
        <taxon>Magnoliopsida</taxon>
        <taxon>eudicotyledons</taxon>
        <taxon>Gunneridae</taxon>
        <taxon>Pentapetalae</taxon>
        <taxon>asterids</taxon>
        <taxon>campanulids</taxon>
        <taxon>Asterales</taxon>
        <taxon>Asteraceae</taxon>
        <taxon>Asteroideae</taxon>
        <taxon>Heliantheae alliance</taxon>
        <taxon>Heliantheae</taxon>
        <taxon>Helianthus</taxon>
    </lineage>
</organism>
<evidence type="ECO:0000313" key="2">
    <source>
        <dbReference type="Proteomes" id="UP000215914"/>
    </source>
</evidence>
<dbReference type="EMBL" id="CM007896">
    <property type="protein sequence ID" value="OTG20574.1"/>
    <property type="molecule type" value="Genomic_DNA"/>
</dbReference>
<evidence type="ECO:0000313" key="1">
    <source>
        <dbReference type="EMBL" id="OTG20574.1"/>
    </source>
</evidence>
<accession>A0A251UBS9</accession>
<sequence length="128" mass="14778">MHLTIRVFRFESQFRFISSQIFQTIRTSYCFRFSTSKHHPVMNPKVSLILILDQWEKKVNPCQLAHSDNQKPPGVQSLHSRPQGGKVISWLQLSLLAKKIFTTRSISGVVKRQPHTYAFLQAMGDHGE</sequence>
<reference evidence="2" key="1">
    <citation type="journal article" date="2017" name="Nature">
        <title>The sunflower genome provides insights into oil metabolism, flowering and Asterid evolution.</title>
        <authorList>
            <person name="Badouin H."/>
            <person name="Gouzy J."/>
            <person name="Grassa C.J."/>
            <person name="Murat F."/>
            <person name="Staton S.E."/>
            <person name="Cottret L."/>
            <person name="Lelandais-Briere C."/>
            <person name="Owens G.L."/>
            <person name="Carrere S."/>
            <person name="Mayjonade B."/>
            <person name="Legrand L."/>
            <person name="Gill N."/>
            <person name="Kane N.C."/>
            <person name="Bowers J.E."/>
            <person name="Hubner S."/>
            <person name="Bellec A."/>
            <person name="Berard A."/>
            <person name="Berges H."/>
            <person name="Blanchet N."/>
            <person name="Boniface M.C."/>
            <person name="Brunel D."/>
            <person name="Catrice O."/>
            <person name="Chaidir N."/>
            <person name="Claudel C."/>
            <person name="Donnadieu C."/>
            <person name="Faraut T."/>
            <person name="Fievet G."/>
            <person name="Helmstetter N."/>
            <person name="King M."/>
            <person name="Knapp S.J."/>
            <person name="Lai Z."/>
            <person name="Le Paslier M.C."/>
            <person name="Lippi Y."/>
            <person name="Lorenzon L."/>
            <person name="Mandel J.R."/>
            <person name="Marage G."/>
            <person name="Marchand G."/>
            <person name="Marquand E."/>
            <person name="Bret-Mestries E."/>
            <person name="Morien E."/>
            <person name="Nambeesan S."/>
            <person name="Nguyen T."/>
            <person name="Pegot-Espagnet P."/>
            <person name="Pouilly N."/>
            <person name="Raftis F."/>
            <person name="Sallet E."/>
            <person name="Schiex T."/>
            <person name="Thomas J."/>
            <person name="Vandecasteele C."/>
            <person name="Vares D."/>
            <person name="Vear F."/>
            <person name="Vautrin S."/>
            <person name="Crespi M."/>
            <person name="Mangin B."/>
            <person name="Burke J.M."/>
            <person name="Salse J."/>
            <person name="Munos S."/>
            <person name="Vincourt P."/>
            <person name="Rieseberg L.H."/>
            <person name="Langlade N.B."/>
        </authorList>
    </citation>
    <scope>NUCLEOTIDE SEQUENCE [LARGE SCALE GENOMIC DNA]</scope>
    <source>
        <strain evidence="2">cv. SF193</strain>
    </source>
</reference>
<dbReference type="AlphaFoldDB" id="A0A251UBS9"/>
<proteinExistence type="predicted"/>
<gene>
    <name evidence="1" type="ORF">HannXRQ_Chr07g0194611</name>
</gene>
<name>A0A251UBS9_HELAN</name>
<keyword evidence="2" id="KW-1185">Reference proteome</keyword>